<dbReference type="EMBL" id="QEQK01000017">
    <property type="protein sequence ID" value="PWN54869.1"/>
    <property type="molecule type" value="Genomic_DNA"/>
</dbReference>
<evidence type="ECO:0000256" key="5">
    <source>
        <dbReference type="ARBA" id="ARBA00023315"/>
    </source>
</evidence>
<keyword evidence="3" id="KW-1277">Toxin-antitoxin system</keyword>
<evidence type="ECO:0000313" key="8">
    <source>
        <dbReference type="EMBL" id="PWN54869.1"/>
    </source>
</evidence>
<dbReference type="Gene3D" id="3.40.630.30">
    <property type="match status" value="1"/>
</dbReference>
<comment type="catalytic activity">
    <reaction evidence="6">
        <text>glycyl-tRNA(Gly) + acetyl-CoA = N-acetylglycyl-tRNA(Gly) + CoA + H(+)</text>
        <dbReference type="Rhea" id="RHEA:81867"/>
        <dbReference type="Rhea" id="RHEA-COMP:9683"/>
        <dbReference type="Rhea" id="RHEA-COMP:19766"/>
        <dbReference type="ChEBI" id="CHEBI:15378"/>
        <dbReference type="ChEBI" id="CHEBI:57287"/>
        <dbReference type="ChEBI" id="CHEBI:57288"/>
        <dbReference type="ChEBI" id="CHEBI:78522"/>
        <dbReference type="ChEBI" id="CHEBI:232036"/>
    </reaction>
</comment>
<gene>
    <name evidence="8" type="ORF">DEH80_15250</name>
</gene>
<organism evidence="8 9">
    <name type="scientific">Abyssibacter profundi</name>
    <dbReference type="NCBI Taxonomy" id="2182787"/>
    <lineage>
        <taxon>Bacteria</taxon>
        <taxon>Pseudomonadati</taxon>
        <taxon>Pseudomonadota</taxon>
        <taxon>Gammaproteobacteria</taxon>
        <taxon>Chromatiales</taxon>
        <taxon>Oceanococcaceae</taxon>
        <taxon>Abyssibacter</taxon>
    </lineage>
</organism>
<name>A0A383XQG5_9GAMM</name>
<proteinExistence type="inferred from homology"/>
<evidence type="ECO:0000259" key="7">
    <source>
        <dbReference type="Pfam" id="PF13508"/>
    </source>
</evidence>
<evidence type="ECO:0000256" key="2">
    <source>
        <dbReference type="ARBA" id="ARBA00022491"/>
    </source>
</evidence>
<comment type="similarity">
    <text evidence="1">Belongs to the acetyltransferase family. GNAT subfamily.</text>
</comment>
<accession>A0A383XQG5</accession>
<keyword evidence="9" id="KW-1185">Reference proteome</keyword>
<keyword evidence="2" id="KW-0678">Repressor</keyword>
<dbReference type="InterPro" id="IPR016181">
    <property type="entry name" value="Acyl_CoA_acyltransferase"/>
</dbReference>
<dbReference type="SUPFAM" id="SSF55729">
    <property type="entry name" value="Acyl-CoA N-acyltransferases (Nat)"/>
    <property type="match status" value="1"/>
</dbReference>
<evidence type="ECO:0000256" key="3">
    <source>
        <dbReference type="ARBA" id="ARBA00022649"/>
    </source>
</evidence>
<keyword evidence="5" id="KW-0012">Acyltransferase</keyword>
<dbReference type="Proteomes" id="UP000251800">
    <property type="component" value="Unassembled WGS sequence"/>
</dbReference>
<evidence type="ECO:0000313" key="9">
    <source>
        <dbReference type="Proteomes" id="UP000251800"/>
    </source>
</evidence>
<protein>
    <submittedName>
        <fullName evidence="8">GNAT family N-acetyltransferase</fullName>
    </submittedName>
</protein>
<reference evidence="8 9" key="1">
    <citation type="submission" date="2018-05" db="EMBL/GenBank/DDBJ databases">
        <title>Abyssibacter profundi OUC007T gen. nov., sp. nov, a marine bacterium isolated from seawater of the Mariana Trench.</title>
        <authorList>
            <person name="Zhou S."/>
        </authorList>
    </citation>
    <scope>NUCLEOTIDE SEQUENCE [LARGE SCALE GENOMIC DNA]</scope>
    <source>
        <strain evidence="8 9">OUC007</strain>
    </source>
</reference>
<dbReference type="Pfam" id="PF13508">
    <property type="entry name" value="Acetyltransf_7"/>
    <property type="match status" value="1"/>
</dbReference>
<dbReference type="AlphaFoldDB" id="A0A383XQG5"/>
<feature type="domain" description="N-acetyltransferase" evidence="7">
    <location>
        <begin position="76"/>
        <end position="146"/>
    </location>
</feature>
<evidence type="ECO:0000256" key="1">
    <source>
        <dbReference type="ARBA" id="ARBA00009342"/>
    </source>
</evidence>
<dbReference type="GO" id="GO:0016747">
    <property type="term" value="F:acyltransferase activity, transferring groups other than amino-acyl groups"/>
    <property type="evidence" value="ECO:0007669"/>
    <property type="project" value="InterPro"/>
</dbReference>
<dbReference type="InterPro" id="IPR000182">
    <property type="entry name" value="GNAT_dom"/>
</dbReference>
<dbReference type="OrthoDB" id="9799147at2"/>
<dbReference type="PANTHER" id="PTHR36449:SF1">
    <property type="entry name" value="ACETYLTRANSFERASE"/>
    <property type="match status" value="1"/>
</dbReference>
<sequence length="166" mass="18403">MIVCSLDRSIHDRKAFDCGEPALNAFLQTQAAKHQRQGFSRTFVLVDDGAASRILAFYSLTNCEIGRSSITEDDAKGLPLHPVPCVMMARLAVNRANQGESLGKWMLMDAIKRTALISQQTGVHAILVDAKDAKAKQFYERFGFKEVAENPMRLYLPLATALNAFQ</sequence>
<keyword evidence="4 8" id="KW-0808">Transferase</keyword>
<evidence type="ECO:0000256" key="4">
    <source>
        <dbReference type="ARBA" id="ARBA00022679"/>
    </source>
</evidence>
<comment type="caution">
    <text evidence="8">The sequence shown here is derived from an EMBL/GenBank/DDBJ whole genome shotgun (WGS) entry which is preliminary data.</text>
</comment>
<evidence type="ECO:0000256" key="6">
    <source>
        <dbReference type="ARBA" id="ARBA00049880"/>
    </source>
</evidence>
<dbReference type="PANTHER" id="PTHR36449">
    <property type="entry name" value="ACETYLTRANSFERASE-RELATED"/>
    <property type="match status" value="1"/>
</dbReference>